<evidence type="ECO:0000256" key="4">
    <source>
        <dbReference type="ARBA" id="ARBA00022840"/>
    </source>
</evidence>
<dbReference type="SUPFAM" id="SSF63999">
    <property type="entry name" value="Thiamin pyrophosphokinase, catalytic domain"/>
    <property type="match status" value="1"/>
</dbReference>
<dbReference type="GO" id="GO:0009229">
    <property type="term" value="P:thiamine diphosphate biosynthetic process"/>
    <property type="evidence" value="ECO:0007669"/>
    <property type="project" value="InterPro"/>
</dbReference>
<sequence length="211" mass="23687">MEVMIVSGGTAPSKKLLTNYIDKVDFIIAADKGSECLYSYNIIPDLLLGDFDSTNKEVLNSIKLKAREVLEFPPEKDYTDTEIAIIESLKRGAKKIYLFGATGSRIDHTLGNIGLLLTTKKKGAILEIIDDHNKIYLAEKNMKLYGKYGENISFHALCDKVTKFEIKGAKYNLDSYDINLLDPRAICNEFVDTPIQISYEKGELLILHSID</sequence>
<name>A0A1S8NB46_CLOSA</name>
<dbReference type="InterPro" id="IPR036759">
    <property type="entry name" value="TPK_catalytic_sf"/>
</dbReference>
<dbReference type="NCBIfam" id="TIGR01378">
    <property type="entry name" value="thi_PPkinase"/>
    <property type="match status" value="1"/>
</dbReference>
<accession>A0A1S8NB46</accession>
<dbReference type="InterPro" id="IPR036371">
    <property type="entry name" value="TPK_B1-bd_sf"/>
</dbReference>
<evidence type="ECO:0000256" key="1">
    <source>
        <dbReference type="ARBA" id="ARBA00022679"/>
    </source>
</evidence>
<gene>
    <name evidence="7" type="primary">thiN</name>
    <name evidence="7" type="ORF">CLOSAC_17460</name>
</gene>
<dbReference type="Pfam" id="PF04263">
    <property type="entry name" value="TPK_catalytic"/>
    <property type="match status" value="1"/>
</dbReference>
<dbReference type="RefSeq" id="WP_077865075.1">
    <property type="nucleotide sequence ID" value="NZ_LZYZ01000003.1"/>
</dbReference>
<dbReference type="GO" id="GO:0030975">
    <property type="term" value="F:thiamine binding"/>
    <property type="evidence" value="ECO:0007669"/>
    <property type="project" value="InterPro"/>
</dbReference>
<dbReference type="InterPro" id="IPR007371">
    <property type="entry name" value="TPK_catalytic"/>
</dbReference>
<dbReference type="Proteomes" id="UP000191154">
    <property type="component" value="Unassembled WGS sequence"/>
</dbReference>
<dbReference type="GO" id="GO:0004788">
    <property type="term" value="F:thiamine diphosphokinase activity"/>
    <property type="evidence" value="ECO:0007669"/>
    <property type="project" value="UniProtKB-UniRule"/>
</dbReference>
<dbReference type="SMART" id="SM00983">
    <property type="entry name" value="TPK_B1_binding"/>
    <property type="match status" value="1"/>
</dbReference>
<dbReference type="InterPro" id="IPR053149">
    <property type="entry name" value="TPK"/>
</dbReference>
<dbReference type="EC" id="2.7.6.2" evidence="5"/>
<dbReference type="SUPFAM" id="SSF63862">
    <property type="entry name" value="Thiamin pyrophosphokinase, substrate-binding domain"/>
    <property type="match status" value="1"/>
</dbReference>
<proteinExistence type="predicted"/>
<evidence type="ECO:0000313" key="7">
    <source>
        <dbReference type="EMBL" id="OOM13660.1"/>
    </source>
</evidence>
<keyword evidence="1 7" id="KW-0808">Transferase</keyword>
<dbReference type="InterPro" id="IPR007373">
    <property type="entry name" value="Thiamin_PyroPKinase_B1-bd"/>
</dbReference>
<dbReference type="GO" id="GO:0005524">
    <property type="term" value="F:ATP binding"/>
    <property type="evidence" value="ECO:0007669"/>
    <property type="project" value="UniProtKB-KW"/>
</dbReference>
<evidence type="ECO:0000256" key="3">
    <source>
        <dbReference type="ARBA" id="ARBA00022777"/>
    </source>
</evidence>
<evidence type="ECO:0000256" key="5">
    <source>
        <dbReference type="NCBIfam" id="TIGR01378"/>
    </source>
</evidence>
<dbReference type="STRING" id="169679.CSACC_13700"/>
<dbReference type="Gene3D" id="3.40.50.10240">
    <property type="entry name" value="Thiamin pyrophosphokinase, catalytic domain"/>
    <property type="match status" value="1"/>
</dbReference>
<dbReference type="EMBL" id="LZYZ01000003">
    <property type="protein sequence ID" value="OOM13660.1"/>
    <property type="molecule type" value="Genomic_DNA"/>
</dbReference>
<dbReference type="InterPro" id="IPR006282">
    <property type="entry name" value="Thi_PPkinase"/>
</dbReference>
<keyword evidence="3 7" id="KW-0418">Kinase</keyword>
<comment type="caution">
    <text evidence="7">The sequence shown here is derived from an EMBL/GenBank/DDBJ whole genome shotgun (WGS) entry which is preliminary data.</text>
</comment>
<protein>
    <recommendedName>
        <fullName evidence="5">Thiamine diphosphokinase</fullName>
        <ecNumber evidence="5">2.7.6.2</ecNumber>
    </recommendedName>
</protein>
<feature type="domain" description="Thiamin pyrophosphokinase thiamin-binding" evidence="6">
    <location>
        <begin position="146"/>
        <end position="205"/>
    </location>
</feature>
<keyword evidence="2" id="KW-0547">Nucleotide-binding</keyword>
<dbReference type="PANTHER" id="PTHR41299">
    <property type="entry name" value="THIAMINE PYROPHOSPHOKINASE"/>
    <property type="match status" value="1"/>
</dbReference>
<dbReference type="PANTHER" id="PTHR41299:SF1">
    <property type="entry name" value="THIAMINE PYROPHOSPHOKINASE"/>
    <property type="match status" value="1"/>
</dbReference>
<dbReference type="GO" id="GO:0016301">
    <property type="term" value="F:kinase activity"/>
    <property type="evidence" value="ECO:0007669"/>
    <property type="project" value="UniProtKB-KW"/>
</dbReference>
<evidence type="ECO:0000259" key="6">
    <source>
        <dbReference type="SMART" id="SM00983"/>
    </source>
</evidence>
<dbReference type="Pfam" id="PF04265">
    <property type="entry name" value="TPK_B1_binding"/>
    <property type="match status" value="1"/>
</dbReference>
<dbReference type="CDD" id="cd07995">
    <property type="entry name" value="TPK"/>
    <property type="match status" value="1"/>
</dbReference>
<evidence type="ECO:0000313" key="8">
    <source>
        <dbReference type="Proteomes" id="UP000191154"/>
    </source>
</evidence>
<keyword evidence="4" id="KW-0067">ATP-binding</keyword>
<dbReference type="AlphaFoldDB" id="A0A1S8NB46"/>
<reference evidence="7 8" key="1">
    <citation type="submission" date="2016-05" db="EMBL/GenBank/DDBJ databases">
        <title>Microbial solvent formation.</title>
        <authorList>
            <person name="Poehlein A."/>
            <person name="Montoya Solano J.D."/>
            <person name="Flitsch S."/>
            <person name="Krabben P."/>
            <person name="Duerre P."/>
            <person name="Daniel R."/>
        </authorList>
    </citation>
    <scope>NUCLEOTIDE SEQUENCE [LARGE SCALE GENOMIC DNA]</scope>
    <source>
        <strain evidence="7 8">L1-8</strain>
    </source>
</reference>
<organism evidence="7 8">
    <name type="scientific">Clostridium saccharobutylicum</name>
    <dbReference type="NCBI Taxonomy" id="169679"/>
    <lineage>
        <taxon>Bacteria</taxon>
        <taxon>Bacillati</taxon>
        <taxon>Bacillota</taxon>
        <taxon>Clostridia</taxon>
        <taxon>Eubacteriales</taxon>
        <taxon>Clostridiaceae</taxon>
        <taxon>Clostridium</taxon>
    </lineage>
</organism>
<evidence type="ECO:0000256" key="2">
    <source>
        <dbReference type="ARBA" id="ARBA00022741"/>
    </source>
</evidence>
<dbReference type="GO" id="GO:0006772">
    <property type="term" value="P:thiamine metabolic process"/>
    <property type="evidence" value="ECO:0007669"/>
    <property type="project" value="UniProtKB-UniRule"/>
</dbReference>